<evidence type="ECO:0000313" key="2">
    <source>
        <dbReference type="EMBL" id="GMQ29085.1"/>
    </source>
</evidence>
<organism evidence="2 3">
    <name type="scientific">Algoriphagus confluentis</name>
    <dbReference type="NCBI Taxonomy" id="1697556"/>
    <lineage>
        <taxon>Bacteria</taxon>
        <taxon>Pseudomonadati</taxon>
        <taxon>Bacteroidota</taxon>
        <taxon>Cytophagia</taxon>
        <taxon>Cytophagales</taxon>
        <taxon>Cyclobacteriaceae</taxon>
        <taxon>Algoriphagus</taxon>
    </lineage>
</organism>
<feature type="transmembrane region" description="Helical" evidence="1">
    <location>
        <begin position="12"/>
        <end position="31"/>
    </location>
</feature>
<name>A0ABQ6PPC7_9BACT</name>
<dbReference type="EMBL" id="BTPD01000005">
    <property type="protein sequence ID" value="GMQ29085.1"/>
    <property type="molecule type" value="Genomic_DNA"/>
</dbReference>
<accession>A0ABQ6PPC7</accession>
<reference evidence="2 3" key="1">
    <citation type="submission" date="2023-08" db="EMBL/GenBank/DDBJ databases">
        <title>Draft genome sequence of Algoriphagus confluentis.</title>
        <authorList>
            <person name="Takatani N."/>
            <person name="Hosokawa M."/>
            <person name="Sawabe T."/>
        </authorList>
    </citation>
    <scope>NUCLEOTIDE SEQUENCE [LARGE SCALE GENOMIC DNA]</scope>
    <source>
        <strain evidence="2 3">NBRC 111222</strain>
    </source>
</reference>
<keyword evidence="1" id="KW-0812">Transmembrane</keyword>
<dbReference type="Proteomes" id="UP001338309">
    <property type="component" value="Unassembled WGS sequence"/>
</dbReference>
<dbReference type="RefSeq" id="WP_338223815.1">
    <property type="nucleotide sequence ID" value="NZ_BTPD01000005.1"/>
</dbReference>
<keyword evidence="1" id="KW-1133">Transmembrane helix</keyword>
<keyword evidence="1" id="KW-0472">Membrane</keyword>
<sequence length="181" mass="20868">MNPESDISLLELILLVIFGSGSGTVIVGLFLKARFEKDLARHSKVFSDNLKSIKKVFESLVKVGVALDLYLSTREPEGLDERYQFKNKTVHVFDDFIKNFEENEIIFNEIETRLLKDVVELIKKVKYAHVTATFSENSRGSDFWKESVGKKAELGKVALIDYVKLRDNLKIEFQKKYKLLM</sequence>
<evidence type="ECO:0008006" key="4">
    <source>
        <dbReference type="Google" id="ProtNLM"/>
    </source>
</evidence>
<evidence type="ECO:0000313" key="3">
    <source>
        <dbReference type="Proteomes" id="UP001338309"/>
    </source>
</evidence>
<protein>
    <recommendedName>
        <fullName evidence="4">DUF4760 domain-containing protein</fullName>
    </recommendedName>
</protein>
<comment type="caution">
    <text evidence="2">The sequence shown here is derived from an EMBL/GenBank/DDBJ whole genome shotgun (WGS) entry which is preliminary data.</text>
</comment>
<evidence type="ECO:0000256" key="1">
    <source>
        <dbReference type="SAM" id="Phobius"/>
    </source>
</evidence>
<keyword evidence="3" id="KW-1185">Reference proteome</keyword>
<proteinExistence type="predicted"/>
<gene>
    <name evidence="2" type="ORF">Aconfl_17280</name>
</gene>